<dbReference type="Pfam" id="PF00098">
    <property type="entry name" value="zf-CCHC"/>
    <property type="match status" value="1"/>
</dbReference>
<feature type="domain" description="CCHC-type" evidence="3">
    <location>
        <begin position="251"/>
        <end position="266"/>
    </location>
</feature>
<feature type="region of interest" description="Disordered" evidence="2">
    <location>
        <begin position="309"/>
        <end position="342"/>
    </location>
</feature>
<dbReference type="OrthoDB" id="2444994at2759"/>
<accession>A0A9P6K8S1</accession>
<keyword evidence="1" id="KW-0862">Zinc</keyword>
<dbReference type="InterPro" id="IPR036875">
    <property type="entry name" value="Znf_CCHC_sf"/>
</dbReference>
<sequence>MTTTIYVQDNEAKAPILGENDDPLEWLAEFQQVAKTNEWDEARSLKMVRRNVPASVLVWIDSQTEALTTMTALEAALYKITQTLAYLDKAFVEAESCKMKGGELLDAFTYRIEHIFKRANISDQSIKMRFFMRALPEDFHNFIVDKGAQDYNGTKAQAKVFEGRRLLRRYTEPSARTVSAPPALVPARRTARTNVAAQTAPRSNQPPKNLTVDDLATQLEKLSLQMVELQKAQPSTGSAPRSRNDLSHITCFNCQEKGHYANMCTQPRRTKESSSSQDSALGMIDAISRDESNGPNEVDLMAVTRSQSRAAASTTAVKKSATPRLAPKVEPMKKTDKQKVSKTVLKSAPLQTVKGKILQQ</sequence>
<keyword evidence="5" id="KW-1185">Reference proteome</keyword>
<proteinExistence type="predicted"/>
<dbReference type="SUPFAM" id="SSF57756">
    <property type="entry name" value="Retrovirus zinc finger-like domains"/>
    <property type="match status" value="1"/>
</dbReference>
<evidence type="ECO:0000256" key="1">
    <source>
        <dbReference type="PROSITE-ProRule" id="PRU00047"/>
    </source>
</evidence>
<feature type="compositionally biased region" description="Basic and acidic residues" evidence="2">
    <location>
        <begin position="330"/>
        <end position="339"/>
    </location>
</feature>
<evidence type="ECO:0000313" key="4">
    <source>
        <dbReference type="EMBL" id="KAF9557821.1"/>
    </source>
</evidence>
<organism evidence="4 5">
    <name type="scientific">Lunasporangiospora selenospora</name>
    <dbReference type="NCBI Taxonomy" id="979761"/>
    <lineage>
        <taxon>Eukaryota</taxon>
        <taxon>Fungi</taxon>
        <taxon>Fungi incertae sedis</taxon>
        <taxon>Mucoromycota</taxon>
        <taxon>Mortierellomycotina</taxon>
        <taxon>Mortierellomycetes</taxon>
        <taxon>Mortierellales</taxon>
        <taxon>Mortierellaceae</taxon>
        <taxon>Lunasporangiospora</taxon>
    </lineage>
</organism>
<dbReference type="Proteomes" id="UP000780801">
    <property type="component" value="Unassembled WGS sequence"/>
</dbReference>
<keyword evidence="1" id="KW-0479">Metal-binding</keyword>
<dbReference type="GO" id="GO:0008270">
    <property type="term" value="F:zinc ion binding"/>
    <property type="evidence" value="ECO:0007669"/>
    <property type="project" value="UniProtKB-KW"/>
</dbReference>
<dbReference type="PROSITE" id="PS50158">
    <property type="entry name" value="ZF_CCHC"/>
    <property type="match status" value="1"/>
</dbReference>
<dbReference type="SMART" id="SM00343">
    <property type="entry name" value="ZnF_C2HC"/>
    <property type="match status" value="1"/>
</dbReference>
<reference evidence="4" key="1">
    <citation type="journal article" date="2020" name="Fungal Divers.">
        <title>Resolving the Mortierellaceae phylogeny through synthesis of multi-gene phylogenetics and phylogenomics.</title>
        <authorList>
            <person name="Vandepol N."/>
            <person name="Liber J."/>
            <person name="Desiro A."/>
            <person name="Na H."/>
            <person name="Kennedy M."/>
            <person name="Barry K."/>
            <person name="Grigoriev I.V."/>
            <person name="Miller A.N."/>
            <person name="O'Donnell K."/>
            <person name="Stajich J.E."/>
            <person name="Bonito G."/>
        </authorList>
    </citation>
    <scope>NUCLEOTIDE SEQUENCE</scope>
    <source>
        <strain evidence="4">KOD1015</strain>
    </source>
</reference>
<comment type="caution">
    <text evidence="4">The sequence shown here is derived from an EMBL/GenBank/DDBJ whole genome shotgun (WGS) entry which is preliminary data.</text>
</comment>
<dbReference type="AlphaFoldDB" id="A0A9P6K8S1"/>
<dbReference type="Gene3D" id="4.10.60.10">
    <property type="entry name" value="Zinc finger, CCHC-type"/>
    <property type="match status" value="1"/>
</dbReference>
<keyword evidence="1" id="KW-0863">Zinc-finger</keyword>
<dbReference type="GO" id="GO:0003676">
    <property type="term" value="F:nucleic acid binding"/>
    <property type="evidence" value="ECO:0007669"/>
    <property type="project" value="InterPro"/>
</dbReference>
<dbReference type="EMBL" id="JAABOA010006590">
    <property type="protein sequence ID" value="KAF9557821.1"/>
    <property type="molecule type" value="Genomic_DNA"/>
</dbReference>
<feature type="compositionally biased region" description="Low complexity" evidence="2">
    <location>
        <begin position="309"/>
        <end position="322"/>
    </location>
</feature>
<evidence type="ECO:0000259" key="3">
    <source>
        <dbReference type="PROSITE" id="PS50158"/>
    </source>
</evidence>
<evidence type="ECO:0000256" key="2">
    <source>
        <dbReference type="SAM" id="MobiDB-lite"/>
    </source>
</evidence>
<name>A0A9P6K8S1_9FUNG</name>
<dbReference type="InterPro" id="IPR001878">
    <property type="entry name" value="Znf_CCHC"/>
</dbReference>
<protein>
    <recommendedName>
        <fullName evidence="3">CCHC-type domain-containing protein</fullName>
    </recommendedName>
</protein>
<gene>
    <name evidence="4" type="ORF">BGW38_009142</name>
</gene>
<evidence type="ECO:0000313" key="5">
    <source>
        <dbReference type="Proteomes" id="UP000780801"/>
    </source>
</evidence>